<dbReference type="PROSITE" id="PS51318">
    <property type="entry name" value="TAT"/>
    <property type="match status" value="1"/>
</dbReference>
<dbReference type="PANTHER" id="PTHR45953">
    <property type="entry name" value="IDURONATE 2-SULFATASE"/>
    <property type="match status" value="1"/>
</dbReference>
<sequence length="472" mass="53165">MSDDKKREFFNNFISRRDVLKAAGAASAAGMMGLMLPGIAKDAFASPFPKGKPNILFILSDNCNADFMGFVGHPFLKTPNLDRLAREGVVFDRAFCTTGLCSPSRANFLTGTYPTTHGVKNNHTPWTGQKTIFMEYLKDAGYDTAFVGKFHLPGKGLPDLPFLDLFMSFTQKENQGSYYNCPLVVNGVPTPSRKEYLIEETTDWALDFMNQKRGNPFCLYLSYKTAHFPFLPPKDLAGIYKDEEVNLPKEVDSWLGRTNGNVFEGTMVGSLPALYRRYCEAITGMDREIGRVLAKIDEMGIGENTIVVYASDNGYMWGEHRIIGINWPYEESIRLPFIVRCPWLVKDPGATRPQMILNVDLAPTLLDIAGLPIPEDIEGDSFIPFLVDGSESGRKAWLFEYFKYFPENVPNIYGLRTETHKYFEFEKGMKPKLYDLVNDPKENNNLFGTPEGEALLPGLKAMLEELKVVKTM</sequence>
<dbReference type="NCBIfam" id="TIGR01409">
    <property type="entry name" value="TAT_signal_seq"/>
    <property type="match status" value="1"/>
</dbReference>
<dbReference type="AlphaFoldDB" id="A0A9D8KGD5"/>
<comment type="caution">
    <text evidence="5">The sequence shown here is derived from an EMBL/GenBank/DDBJ whole genome shotgun (WGS) entry which is preliminary data.</text>
</comment>
<dbReference type="EMBL" id="JAFGIX010000054">
    <property type="protein sequence ID" value="MBN1573689.1"/>
    <property type="molecule type" value="Genomic_DNA"/>
</dbReference>
<dbReference type="SUPFAM" id="SSF53649">
    <property type="entry name" value="Alkaline phosphatase-like"/>
    <property type="match status" value="1"/>
</dbReference>
<dbReference type="Gene3D" id="3.40.720.10">
    <property type="entry name" value="Alkaline Phosphatase, subunit A"/>
    <property type="match status" value="1"/>
</dbReference>
<dbReference type="PROSITE" id="PS00523">
    <property type="entry name" value="SULFATASE_1"/>
    <property type="match status" value="1"/>
</dbReference>
<reference evidence="5" key="2">
    <citation type="submission" date="2021-01" db="EMBL/GenBank/DDBJ databases">
        <authorList>
            <person name="Hahn C.R."/>
            <person name="Youssef N.H."/>
            <person name="Elshahed M."/>
        </authorList>
    </citation>
    <scope>NUCLEOTIDE SEQUENCE</scope>
    <source>
        <strain evidence="5">Zod_Metabat.24</strain>
    </source>
</reference>
<dbReference type="PANTHER" id="PTHR45953:SF1">
    <property type="entry name" value="IDURONATE 2-SULFATASE"/>
    <property type="match status" value="1"/>
</dbReference>
<dbReference type="Pfam" id="PF00884">
    <property type="entry name" value="Sulfatase"/>
    <property type="match status" value="1"/>
</dbReference>
<accession>A0A9D8KGD5</accession>
<evidence type="ECO:0000313" key="5">
    <source>
        <dbReference type="EMBL" id="MBN1573689.1"/>
    </source>
</evidence>
<gene>
    <name evidence="5" type="ORF">JW984_10890</name>
</gene>
<dbReference type="InterPro" id="IPR000917">
    <property type="entry name" value="Sulfatase_N"/>
</dbReference>
<evidence type="ECO:0000256" key="2">
    <source>
        <dbReference type="ARBA" id="ARBA00022723"/>
    </source>
</evidence>
<keyword evidence="3 5" id="KW-0378">Hydrolase</keyword>
<reference evidence="5" key="1">
    <citation type="journal article" date="2021" name="Environ. Microbiol.">
        <title>Genomic characterization of three novel Desulfobacterota classes expand the metabolic and phylogenetic diversity of the phylum.</title>
        <authorList>
            <person name="Murphy C.L."/>
            <person name="Biggerstaff J."/>
            <person name="Eichhorn A."/>
            <person name="Ewing E."/>
            <person name="Shahan R."/>
            <person name="Soriano D."/>
            <person name="Stewart S."/>
            <person name="VanMol K."/>
            <person name="Walker R."/>
            <person name="Walters P."/>
            <person name="Elshahed M.S."/>
            <person name="Youssef N.H."/>
        </authorList>
    </citation>
    <scope>NUCLEOTIDE SEQUENCE</scope>
    <source>
        <strain evidence="5">Zod_Metabat.24</strain>
    </source>
</reference>
<dbReference type="PROSITE" id="PS00149">
    <property type="entry name" value="SULFATASE_2"/>
    <property type="match status" value="1"/>
</dbReference>
<name>A0A9D8KGD5_9DELT</name>
<evidence type="ECO:0000259" key="4">
    <source>
        <dbReference type="Pfam" id="PF00884"/>
    </source>
</evidence>
<dbReference type="InterPro" id="IPR017850">
    <property type="entry name" value="Alkaline_phosphatase_core_sf"/>
</dbReference>
<protein>
    <submittedName>
        <fullName evidence="5">Sulfatase-like hydrolase/transferase</fullName>
    </submittedName>
</protein>
<proteinExistence type="inferred from homology"/>
<feature type="domain" description="Sulfatase N-terminal" evidence="4">
    <location>
        <begin position="53"/>
        <end position="370"/>
    </location>
</feature>
<dbReference type="Proteomes" id="UP000809273">
    <property type="component" value="Unassembled WGS sequence"/>
</dbReference>
<dbReference type="GO" id="GO:0005737">
    <property type="term" value="C:cytoplasm"/>
    <property type="evidence" value="ECO:0007669"/>
    <property type="project" value="TreeGrafter"/>
</dbReference>
<dbReference type="InterPro" id="IPR006311">
    <property type="entry name" value="TAT_signal"/>
</dbReference>
<keyword evidence="2" id="KW-0479">Metal-binding</keyword>
<dbReference type="GO" id="GO:0046872">
    <property type="term" value="F:metal ion binding"/>
    <property type="evidence" value="ECO:0007669"/>
    <property type="project" value="UniProtKB-KW"/>
</dbReference>
<dbReference type="GO" id="GO:0008484">
    <property type="term" value="F:sulfuric ester hydrolase activity"/>
    <property type="evidence" value="ECO:0007669"/>
    <property type="project" value="TreeGrafter"/>
</dbReference>
<comment type="similarity">
    <text evidence="1">Belongs to the sulfatase family.</text>
</comment>
<dbReference type="InterPro" id="IPR024607">
    <property type="entry name" value="Sulfatase_CS"/>
</dbReference>
<evidence type="ECO:0000256" key="1">
    <source>
        <dbReference type="ARBA" id="ARBA00008779"/>
    </source>
</evidence>
<dbReference type="InterPro" id="IPR019546">
    <property type="entry name" value="TAT_signal_bac_arc"/>
</dbReference>
<evidence type="ECO:0000313" key="6">
    <source>
        <dbReference type="Proteomes" id="UP000809273"/>
    </source>
</evidence>
<evidence type="ECO:0000256" key="3">
    <source>
        <dbReference type="ARBA" id="ARBA00022801"/>
    </source>
</evidence>
<organism evidence="5 6">
    <name type="scientific">Candidatus Zymogenus saltonus</name>
    <dbReference type="NCBI Taxonomy" id="2844893"/>
    <lineage>
        <taxon>Bacteria</taxon>
        <taxon>Deltaproteobacteria</taxon>
        <taxon>Candidatus Zymogenia</taxon>
        <taxon>Candidatus Zymogeniales</taxon>
        <taxon>Candidatus Zymogenaceae</taxon>
        <taxon>Candidatus Zymogenus</taxon>
    </lineage>
</organism>